<evidence type="ECO:0000256" key="3">
    <source>
        <dbReference type="ARBA" id="ARBA00023110"/>
    </source>
</evidence>
<dbReference type="InterPro" id="IPR046357">
    <property type="entry name" value="PPIase_dom_sf"/>
</dbReference>
<evidence type="ECO:0000259" key="7">
    <source>
        <dbReference type="PROSITE" id="PS50198"/>
    </source>
</evidence>
<reference evidence="8 9" key="1">
    <citation type="submission" date="2015-11" db="EMBL/GenBank/DDBJ databases">
        <authorList>
            <person name="Lin W."/>
        </authorList>
    </citation>
    <scope>NUCLEOTIDE SEQUENCE [LARGE SCALE GENOMIC DNA]</scope>
    <source>
        <strain evidence="8 9">HCH-1</strain>
    </source>
</reference>
<dbReference type="InterPro" id="IPR050280">
    <property type="entry name" value="OMP_Chaperone_SurA"/>
</dbReference>
<dbReference type="InterPro" id="IPR000297">
    <property type="entry name" value="PPIase_PpiC"/>
</dbReference>
<name>A0ABR5SGM4_9BACT</name>
<feature type="domain" description="PpiC" evidence="7">
    <location>
        <begin position="180"/>
        <end position="279"/>
    </location>
</feature>
<evidence type="ECO:0000313" key="9">
    <source>
        <dbReference type="Proteomes" id="UP000060487"/>
    </source>
</evidence>
<accession>A0ABR5SGM4</accession>
<protein>
    <submittedName>
        <fullName evidence="8">Peptidyl-prolyl cis-trans isomerase SurA</fullName>
        <ecNumber evidence="8">5.2.1.8</ecNumber>
    </submittedName>
</protein>
<keyword evidence="2" id="KW-0574">Periplasm</keyword>
<sequence length="323" mass="37092">MKKAAVLNKFLFVLPLLWVLLIYPGVSHAVMLDQIVALVDKEVITWSDLYKAMEFDLKDKVRDMSSKERLAFLKNYEKEFLERLIEMKLQLMYAESAHISVSDREIDAAIEDIMKKYSLTKEQFKDALEKEGFVFDEYRKRLGDQILLQKVGSVIVAEKLIVTDEEISKRKKTSKMSKGPLKYKLRLVLVAKKADKEENLLTKKKAEDIYDKLIKGADFKTIASQYSDAPSAPTGGDIGFVGEDEMAKEMLAVVEGMKEGSISKIFISPAGYNIVQLIEKKTLDTEEKLNTEVRAELLNEKSRQVYKDWIKSLKEKRFIKIIL</sequence>
<evidence type="ECO:0000256" key="2">
    <source>
        <dbReference type="ARBA" id="ARBA00022764"/>
    </source>
</evidence>
<dbReference type="RefSeq" id="WP_085051813.1">
    <property type="nucleotide sequence ID" value="NZ_LNQR01000036.1"/>
</dbReference>
<dbReference type="InterPro" id="IPR015391">
    <property type="entry name" value="SurA_N"/>
</dbReference>
<evidence type="ECO:0000256" key="6">
    <source>
        <dbReference type="PROSITE-ProRule" id="PRU00278"/>
    </source>
</evidence>
<keyword evidence="5 6" id="KW-0413">Isomerase</keyword>
<dbReference type="EMBL" id="LNQR01000036">
    <property type="protein sequence ID" value="KWT90163.1"/>
    <property type="molecule type" value="Genomic_DNA"/>
</dbReference>
<keyword evidence="9" id="KW-1185">Reference proteome</keyword>
<keyword evidence="1" id="KW-0732">Signal</keyword>
<evidence type="ECO:0000256" key="5">
    <source>
        <dbReference type="ARBA" id="ARBA00023235"/>
    </source>
</evidence>
<evidence type="ECO:0000256" key="1">
    <source>
        <dbReference type="ARBA" id="ARBA00022729"/>
    </source>
</evidence>
<dbReference type="Pfam" id="PF09312">
    <property type="entry name" value="SurA_N"/>
    <property type="match status" value="1"/>
</dbReference>
<dbReference type="GO" id="GO:0003755">
    <property type="term" value="F:peptidyl-prolyl cis-trans isomerase activity"/>
    <property type="evidence" value="ECO:0007669"/>
    <property type="project" value="UniProtKB-EC"/>
</dbReference>
<dbReference type="InterPro" id="IPR027304">
    <property type="entry name" value="Trigger_fact/SurA_dom_sf"/>
</dbReference>
<dbReference type="PANTHER" id="PTHR47637">
    <property type="entry name" value="CHAPERONE SURA"/>
    <property type="match status" value="1"/>
</dbReference>
<dbReference type="Gene3D" id="1.10.4030.10">
    <property type="entry name" value="Porin chaperone SurA, peptide-binding domain"/>
    <property type="match status" value="1"/>
</dbReference>
<keyword evidence="4" id="KW-0143">Chaperone</keyword>
<dbReference type="Pfam" id="PF00639">
    <property type="entry name" value="Rotamase"/>
    <property type="match status" value="1"/>
</dbReference>
<dbReference type="PROSITE" id="PS50198">
    <property type="entry name" value="PPIC_PPIASE_2"/>
    <property type="match status" value="1"/>
</dbReference>
<dbReference type="Gene3D" id="3.10.50.40">
    <property type="match status" value="1"/>
</dbReference>
<proteinExistence type="predicted"/>
<keyword evidence="3 6" id="KW-0697">Rotamase</keyword>
<evidence type="ECO:0000313" key="8">
    <source>
        <dbReference type="EMBL" id="KWT90163.1"/>
    </source>
</evidence>
<comment type="caution">
    <text evidence="8">The sequence shown here is derived from an EMBL/GenBank/DDBJ whole genome shotgun (WGS) entry which is preliminary data.</text>
</comment>
<dbReference type="PANTHER" id="PTHR47637:SF1">
    <property type="entry name" value="CHAPERONE SURA"/>
    <property type="match status" value="1"/>
</dbReference>
<gene>
    <name evidence="8" type="primary">surA</name>
    <name evidence="8" type="ORF">ASN18_1169</name>
</gene>
<dbReference type="SUPFAM" id="SSF54534">
    <property type="entry name" value="FKBP-like"/>
    <property type="match status" value="1"/>
</dbReference>
<dbReference type="Proteomes" id="UP000060487">
    <property type="component" value="Unassembled WGS sequence"/>
</dbReference>
<dbReference type="EC" id="5.2.1.8" evidence="8"/>
<organism evidence="8 9">
    <name type="scientific">Candidatus Magnetominusculus xianensis</name>
    <dbReference type="NCBI Taxonomy" id="1748249"/>
    <lineage>
        <taxon>Bacteria</taxon>
        <taxon>Pseudomonadati</taxon>
        <taxon>Nitrospirota</taxon>
        <taxon>Nitrospiria</taxon>
        <taxon>Nitrospirales</taxon>
        <taxon>Nitrospiraceae</taxon>
        <taxon>Candidatus Magnetominusculus</taxon>
    </lineage>
</organism>
<dbReference type="SUPFAM" id="SSF109998">
    <property type="entry name" value="Triger factor/SurA peptide-binding domain-like"/>
    <property type="match status" value="1"/>
</dbReference>
<evidence type="ECO:0000256" key="4">
    <source>
        <dbReference type="ARBA" id="ARBA00023186"/>
    </source>
</evidence>